<dbReference type="Proteomes" id="UP000256913">
    <property type="component" value="Unassembled WGS sequence"/>
</dbReference>
<dbReference type="InterPro" id="IPR011839">
    <property type="entry name" value="Pullul_strch"/>
</dbReference>
<dbReference type="Gene3D" id="2.60.40.10">
    <property type="entry name" value="Immunoglobulins"/>
    <property type="match status" value="1"/>
</dbReference>
<dbReference type="InterPro" id="IPR013780">
    <property type="entry name" value="Glyco_hydro_b"/>
</dbReference>
<gene>
    <name evidence="5" type="ORF">DFJ67_7962</name>
</gene>
<dbReference type="InterPro" id="IPR014756">
    <property type="entry name" value="Ig_E-set"/>
</dbReference>
<feature type="domain" description="Pullulanase N2" evidence="4">
    <location>
        <begin position="6"/>
        <end position="121"/>
    </location>
</feature>
<evidence type="ECO:0000259" key="3">
    <source>
        <dbReference type="Pfam" id="PF11852"/>
    </source>
</evidence>
<name>A0A3D9ZZ15_9ACTN</name>
<dbReference type="InterPro" id="IPR004193">
    <property type="entry name" value="Glyco_hydro_13_N"/>
</dbReference>
<dbReference type="Pfam" id="PF11852">
    <property type="entry name" value="Pullul_strch_C"/>
    <property type="match status" value="1"/>
</dbReference>
<dbReference type="Gene3D" id="2.60.40.1130">
    <property type="entry name" value="Rab geranylgeranyltransferase alpha-subunit, insert domain"/>
    <property type="match status" value="1"/>
</dbReference>
<evidence type="ECO:0000313" key="6">
    <source>
        <dbReference type="Proteomes" id="UP000256913"/>
    </source>
</evidence>
<dbReference type="OrthoDB" id="9805159at2"/>
<dbReference type="GO" id="GO:0005975">
    <property type="term" value="P:carbohydrate metabolic process"/>
    <property type="evidence" value="ECO:0007669"/>
    <property type="project" value="InterPro"/>
</dbReference>
<comment type="caution">
    <text evidence="5">The sequence shown here is derived from an EMBL/GenBank/DDBJ whole genome shotgun (WGS) entry which is preliminary data.</text>
</comment>
<evidence type="ECO:0000313" key="5">
    <source>
        <dbReference type="EMBL" id="REG01873.1"/>
    </source>
</evidence>
<dbReference type="PANTHER" id="PTHR43002">
    <property type="entry name" value="GLYCOGEN DEBRANCHING ENZYME"/>
    <property type="match status" value="1"/>
</dbReference>
<dbReference type="Pfam" id="PF17967">
    <property type="entry name" value="Pullulanase_N2"/>
    <property type="match status" value="1"/>
</dbReference>
<evidence type="ECO:0000259" key="4">
    <source>
        <dbReference type="Pfam" id="PF17967"/>
    </source>
</evidence>
<dbReference type="CDD" id="cd11341">
    <property type="entry name" value="AmyAc_Pullulanase_LD-like"/>
    <property type="match status" value="1"/>
</dbReference>
<dbReference type="SUPFAM" id="SSF81296">
    <property type="entry name" value="E set domains"/>
    <property type="match status" value="2"/>
</dbReference>
<evidence type="ECO:0000256" key="1">
    <source>
        <dbReference type="ARBA" id="ARBA00008061"/>
    </source>
</evidence>
<dbReference type="InterPro" id="IPR013783">
    <property type="entry name" value="Ig-like_fold"/>
</dbReference>
<dbReference type="InterPro" id="IPR017853">
    <property type="entry name" value="GH"/>
</dbReference>
<dbReference type="EMBL" id="QUMQ01000001">
    <property type="protein sequence ID" value="REG01873.1"/>
    <property type="molecule type" value="Genomic_DNA"/>
</dbReference>
<protein>
    <submittedName>
        <fullName evidence="5">Pullulanase-type alpha-1,6-glucosidase</fullName>
    </submittedName>
</protein>
<feature type="domain" description="Glycoside hydrolase family 13 N-terminal" evidence="2">
    <location>
        <begin position="131"/>
        <end position="218"/>
    </location>
</feature>
<dbReference type="SUPFAM" id="SSF51011">
    <property type="entry name" value="Glycosyl hydrolase domain"/>
    <property type="match status" value="1"/>
</dbReference>
<dbReference type="CDD" id="cd02860">
    <property type="entry name" value="E_set_Pullulanase"/>
    <property type="match status" value="1"/>
</dbReference>
<dbReference type="RefSeq" id="WP_116074428.1">
    <property type="nucleotide sequence ID" value="NZ_BONB01000032.1"/>
</dbReference>
<accession>A0A3D9ZZ15</accession>
<dbReference type="NCBIfam" id="TIGR02103">
    <property type="entry name" value="pullul_strch"/>
    <property type="match status" value="1"/>
</dbReference>
<dbReference type="Gene3D" id="3.20.20.80">
    <property type="entry name" value="Glycosidases"/>
    <property type="match status" value="1"/>
</dbReference>
<dbReference type="AlphaFoldDB" id="A0A3D9ZZ15"/>
<comment type="similarity">
    <text evidence="1">Belongs to the glycosyl hydrolase 13 family.</text>
</comment>
<dbReference type="Pfam" id="PF02922">
    <property type="entry name" value="CBM_48"/>
    <property type="match status" value="1"/>
</dbReference>
<organism evidence="5 6">
    <name type="scientific">Asanoa ferruginea</name>
    <dbReference type="NCBI Taxonomy" id="53367"/>
    <lineage>
        <taxon>Bacteria</taxon>
        <taxon>Bacillati</taxon>
        <taxon>Actinomycetota</taxon>
        <taxon>Actinomycetes</taxon>
        <taxon>Micromonosporales</taxon>
        <taxon>Micromonosporaceae</taxon>
        <taxon>Asanoa</taxon>
    </lineage>
</organism>
<dbReference type="Gene3D" id="2.60.40.1180">
    <property type="entry name" value="Golgi alpha-mannosidase II"/>
    <property type="match status" value="1"/>
</dbReference>
<proteinExistence type="inferred from homology"/>
<keyword evidence="6" id="KW-1185">Reference proteome</keyword>
<dbReference type="GO" id="GO:0051060">
    <property type="term" value="F:pullulanase activity"/>
    <property type="evidence" value="ECO:0007669"/>
    <property type="project" value="InterPro"/>
</dbReference>
<dbReference type="InterPro" id="IPR040671">
    <property type="entry name" value="Pullulanase_N2"/>
</dbReference>
<evidence type="ECO:0000259" key="2">
    <source>
        <dbReference type="Pfam" id="PF02922"/>
    </source>
</evidence>
<reference evidence="5 6" key="1">
    <citation type="submission" date="2018-08" db="EMBL/GenBank/DDBJ databases">
        <title>Sequencing the genomes of 1000 actinobacteria strains.</title>
        <authorList>
            <person name="Klenk H.-P."/>
        </authorList>
    </citation>
    <scope>NUCLEOTIDE SEQUENCE [LARGE SCALE GENOMIC DNA]</scope>
    <source>
        <strain evidence="5 6">DSM 44099</strain>
    </source>
</reference>
<feature type="domain" description="Alpha-1,6-glucosidases pullulanase-type C-terminal" evidence="3">
    <location>
        <begin position="717"/>
        <end position="870"/>
    </location>
</feature>
<sequence>MDLTRQRAHWIDRSTLVWRFEGPVGDRRCDLVWSPDAALEIIDGALVGPHETLPLRVRPGGLSTEQRSRWPHLADHTAFTVEADVDTIKTALRGQVAVTARDEGGWLLVATGAQLPGVLDDVYADAVHADLGCRFHDDGGVTISVWAPTAHWVALEWWPPDGTDGDPEVLGMWRDDRTGVWRVDGDWGWTGRRYRFRVEVYHPATQRIETMSVTDPYSIALTANSTHSIVANLLDPLLIPADWTALRKPRAVTPARAQVYEVSVRDFSSYDRSVPEPRRGTFAAFATPNSAGMRHLRRLADAGTTHLHLLPAFDFATVPELRAEQAEPSGDLTALPPDSADQQARIAEIRDRDGYNWGYDPLHYSVPEGSYSTDPDGPRRITEFREMVAALNGVGLRVVMDVVYNHTVAGGVNHHSVLDRIVPGYYHRLLADGRVADSTCCANTAPEHAMMGKLVVDSVLRWAVDYKVDGFRFDLMGHHPKANILAVRAALDRLTPQQDGVDGRAVLIYGEGWDFGEVAGNQRFVQASQHQLAGTGVGTFNDRLRDAVRGGQAFENNPRSQGYATGLFTDPNGDDVNGPPDHQRARLLFQHDLIKIGLTGNLASYRFVASSGQSVTGGSYYYNGSPAGYCASPGECVSYVDAHDNEILFDTLAFKLPPSLAPLERARMQLLALSFTVLGQGMGFVAAGSERLRSKSLDRNSFDSGDWFNAIRWDPTEGNGFGLGLPPAWDNQDKWSFAGPLLADPLLVPDPDVIEWTVARYLELLRIRRDSPLFGLDTAVEVQDRVSFPLSGPAETPGVITMRLSGVEDVVVVFNAVPATVTQKLPRLRGGAFDLHPHQKAGGDERLSQSAFDPATGIFTVPARSVAVFTGTSLRG</sequence>
<dbReference type="SUPFAM" id="SSF51445">
    <property type="entry name" value="(Trans)glycosidases"/>
    <property type="match status" value="1"/>
</dbReference>
<dbReference type="InterPro" id="IPR024561">
    <property type="entry name" value="Pullul_strch_C"/>
</dbReference>